<evidence type="ECO:0000256" key="1">
    <source>
        <dbReference type="SAM" id="SignalP"/>
    </source>
</evidence>
<gene>
    <name evidence="2" type="ORF">BJ085DRAFT_38756</name>
</gene>
<evidence type="ECO:0000313" key="3">
    <source>
        <dbReference type="Proteomes" id="UP000268162"/>
    </source>
</evidence>
<keyword evidence="1" id="KW-0732">Signal</keyword>
<proteinExistence type="predicted"/>
<feature type="signal peptide" evidence="1">
    <location>
        <begin position="1"/>
        <end position="18"/>
    </location>
</feature>
<protein>
    <recommendedName>
        <fullName evidence="4">RlpA-like double-psi beta-barrel-protein domain-containing protein-containing protein</fullName>
    </recommendedName>
</protein>
<dbReference type="SUPFAM" id="SSF50685">
    <property type="entry name" value="Barwin-like endoglucanases"/>
    <property type="match status" value="1"/>
</dbReference>
<reference evidence="3" key="1">
    <citation type="journal article" date="2018" name="Nat. Microbiol.">
        <title>Leveraging single-cell genomics to expand the fungal tree of life.</title>
        <authorList>
            <person name="Ahrendt S.R."/>
            <person name="Quandt C.A."/>
            <person name="Ciobanu D."/>
            <person name="Clum A."/>
            <person name="Salamov A."/>
            <person name="Andreopoulos B."/>
            <person name="Cheng J.F."/>
            <person name="Woyke T."/>
            <person name="Pelin A."/>
            <person name="Henrissat B."/>
            <person name="Reynolds N.K."/>
            <person name="Benny G.L."/>
            <person name="Smith M.E."/>
            <person name="James T.Y."/>
            <person name="Grigoriev I.V."/>
        </authorList>
    </citation>
    <scope>NUCLEOTIDE SEQUENCE [LARGE SCALE GENOMIC DNA]</scope>
    <source>
        <strain evidence="3">RSA 468</strain>
    </source>
</reference>
<name>A0A4P9ZTH5_9FUNG</name>
<accession>A0A4P9ZTH5</accession>
<dbReference type="AlphaFoldDB" id="A0A4P9ZTH5"/>
<dbReference type="InterPro" id="IPR036908">
    <property type="entry name" value="RlpA-like_sf"/>
</dbReference>
<evidence type="ECO:0008006" key="4">
    <source>
        <dbReference type="Google" id="ProtNLM"/>
    </source>
</evidence>
<keyword evidence="3" id="KW-1185">Reference proteome</keyword>
<dbReference type="Gene3D" id="2.40.40.10">
    <property type="entry name" value="RlpA-like domain"/>
    <property type="match status" value="1"/>
</dbReference>
<dbReference type="CDD" id="cd22191">
    <property type="entry name" value="DPBB_RlpA_EXP_N-like"/>
    <property type="match status" value="1"/>
</dbReference>
<feature type="chain" id="PRO_5020337337" description="RlpA-like double-psi beta-barrel-protein domain-containing protein-containing protein" evidence="1">
    <location>
        <begin position="19"/>
        <end position="187"/>
    </location>
</feature>
<organism evidence="2 3">
    <name type="scientific">Dimargaris cristalligena</name>
    <dbReference type="NCBI Taxonomy" id="215637"/>
    <lineage>
        <taxon>Eukaryota</taxon>
        <taxon>Fungi</taxon>
        <taxon>Fungi incertae sedis</taxon>
        <taxon>Zoopagomycota</taxon>
        <taxon>Kickxellomycotina</taxon>
        <taxon>Dimargaritomycetes</taxon>
        <taxon>Dimargaritales</taxon>
        <taxon>Dimargaritaceae</taxon>
        <taxon>Dimargaris</taxon>
    </lineage>
</organism>
<evidence type="ECO:0000313" key="2">
    <source>
        <dbReference type="EMBL" id="RKP36884.1"/>
    </source>
</evidence>
<sequence>MKFTLVAALTTLAALANASSLPNNGLVKRQDVAAAAPVNPTPAPVVVAPVPAPAPAPPVVPAPVAPAPVVPVVAEVVVGQDIAGKASFEDAGPKDVGSCGTLEELATLTVSINKGQMADDIYPGTNPKCFKMMSVQSVFGTSVQAKITDTCEDCEVGEVVLSQSAANALGPKFVKAGRSQVTWKIIA</sequence>
<dbReference type="EMBL" id="ML002579">
    <property type="protein sequence ID" value="RKP36884.1"/>
    <property type="molecule type" value="Genomic_DNA"/>
</dbReference>
<dbReference type="Proteomes" id="UP000268162">
    <property type="component" value="Unassembled WGS sequence"/>
</dbReference>
<dbReference type="STRING" id="215637.A0A4P9ZTH5"/>